<sequence length="559" mass="62309">MSRLTTVLGILLVGILLSTDLTSYVKIYLHPSSDPKCQIYDALAPPGFYKDNSTVLRILNDPEYRLESVARLSGAVQVDTSVNDDFLDVSEDPETWKRFDKFEAYLKETFPAVFENSELTKVNSHGIILHWKGSDESLKPLLLTAHQDVVPVQHETVGDWTYPPFSGHYDGEYLYGRGSFDCKNSLIAVMEALELLMEGGYQNSRGVIAAFGFDEEITGNFGAKNIAKVLEQKFGPDSMYAIIDEGPGLLEDPITNTLIAVPGTGEKGLTDLKVQLFMPGGHSSMPPDHGAIGIMGELAMDIENDPYQAKLTEKNPILKFLQCVAAAGGDKMSTMQKKAILRADFDTFANKLVVDSLLKNKITRNLVRTSQAVDVIRGGEKINALPEEVSLLVNHRVSVDTTYEQVAEHFASRVHRLAIKYNLNVTEFGTQTYTAKNAAGAFFVTKLRNRIEVAPVTPSTGKVWEYLAGSTRHVFEHLVLNNTIGYPIVTAPAMMPANTDTRYYWALTRHIFRFAPMIVRLDHCNVHSVNEKIPFDGHLQLTAWYYQYIQNVDTKDADE</sequence>
<evidence type="ECO:0000256" key="16">
    <source>
        <dbReference type="PIRSR" id="PIRSR037217-2"/>
    </source>
</evidence>
<dbReference type="CDD" id="cd05674">
    <property type="entry name" value="M20_yscS"/>
    <property type="match status" value="1"/>
</dbReference>
<evidence type="ECO:0000256" key="9">
    <source>
        <dbReference type="ARBA" id="ARBA00022801"/>
    </source>
</evidence>
<dbReference type="Pfam" id="PF07687">
    <property type="entry name" value="M20_dimer"/>
    <property type="match status" value="1"/>
</dbReference>
<dbReference type="InterPro" id="IPR011650">
    <property type="entry name" value="Peptidase_M20_dimer"/>
</dbReference>
<feature type="active site" description="Proton acceptor" evidence="15">
    <location>
        <position position="215"/>
    </location>
</feature>
<keyword evidence="14" id="KW-0325">Glycoprotein</keyword>
<dbReference type="Gene3D" id="3.30.70.360">
    <property type="match status" value="1"/>
</dbReference>
<keyword evidence="6" id="KW-0645">Protease</keyword>
<dbReference type="GO" id="GO:0046872">
    <property type="term" value="F:metal ion binding"/>
    <property type="evidence" value="ECO:0007669"/>
    <property type="project" value="UniProtKB-KW"/>
</dbReference>
<dbReference type="GO" id="GO:0051603">
    <property type="term" value="P:proteolysis involved in protein catabolic process"/>
    <property type="evidence" value="ECO:0007669"/>
    <property type="project" value="TreeGrafter"/>
</dbReference>
<evidence type="ECO:0000313" key="18">
    <source>
        <dbReference type="EMBL" id="WPK23837.1"/>
    </source>
</evidence>
<keyword evidence="9" id="KW-0378">Hydrolase</keyword>
<dbReference type="Pfam" id="PF01546">
    <property type="entry name" value="Peptidase_M20"/>
    <property type="match status" value="1"/>
</dbReference>
<evidence type="ECO:0000256" key="11">
    <source>
        <dbReference type="ARBA" id="ARBA00022843"/>
    </source>
</evidence>
<dbReference type="AlphaFoldDB" id="A0AAX4H5I4"/>
<dbReference type="InterPro" id="IPR047177">
    <property type="entry name" value="Pept_M20A"/>
</dbReference>
<dbReference type="SUPFAM" id="SSF55031">
    <property type="entry name" value="Bacterial exopeptidase dimerisation domain"/>
    <property type="match status" value="1"/>
</dbReference>
<keyword evidence="4" id="KW-1017">Isopeptide bond</keyword>
<keyword evidence="5" id="KW-0121">Carboxypeptidase</keyword>
<feature type="active site" evidence="15">
    <location>
        <position position="148"/>
    </location>
</feature>
<dbReference type="RefSeq" id="XP_062876223.1">
    <property type="nucleotide sequence ID" value="XM_063020153.1"/>
</dbReference>
<feature type="binding site" evidence="16">
    <location>
        <position position="244"/>
    </location>
    <ligand>
        <name>Zn(2+)</name>
        <dbReference type="ChEBI" id="CHEBI:29105"/>
        <label>2</label>
    </ligand>
</feature>
<evidence type="ECO:0000256" key="10">
    <source>
        <dbReference type="ARBA" id="ARBA00022833"/>
    </source>
</evidence>
<evidence type="ECO:0000256" key="1">
    <source>
        <dbReference type="ARBA" id="ARBA00001947"/>
    </source>
</evidence>
<gene>
    <name evidence="18" type="ORF">PUMCH_001086</name>
</gene>
<dbReference type="GO" id="GO:0000328">
    <property type="term" value="C:fungal-type vacuole lumen"/>
    <property type="evidence" value="ECO:0007669"/>
    <property type="project" value="TreeGrafter"/>
</dbReference>
<evidence type="ECO:0000256" key="5">
    <source>
        <dbReference type="ARBA" id="ARBA00022645"/>
    </source>
</evidence>
<dbReference type="KEGG" id="asau:88172154"/>
<dbReference type="Gene3D" id="3.40.630.10">
    <property type="entry name" value="Zn peptidases"/>
    <property type="match status" value="1"/>
</dbReference>
<dbReference type="SUPFAM" id="SSF53187">
    <property type="entry name" value="Zn-dependent exopeptidases"/>
    <property type="match status" value="1"/>
</dbReference>
<dbReference type="InterPro" id="IPR002933">
    <property type="entry name" value="Peptidase_M20"/>
</dbReference>
<comment type="similarity">
    <text evidence="3">Belongs to the peptidase M20A family.</text>
</comment>
<evidence type="ECO:0000256" key="8">
    <source>
        <dbReference type="ARBA" id="ARBA00022723"/>
    </source>
</evidence>
<protein>
    <recommendedName>
        <fullName evidence="17">Peptidase M20 dimerisation domain-containing protein</fullName>
    </recommendedName>
</protein>
<comment type="cofactor">
    <cofactor evidence="1">
        <name>Zn(2+)</name>
        <dbReference type="ChEBI" id="CHEBI:29105"/>
    </cofactor>
</comment>
<evidence type="ECO:0000256" key="12">
    <source>
        <dbReference type="ARBA" id="ARBA00022989"/>
    </source>
</evidence>
<name>A0AAX4H5I4_9ASCO</name>
<dbReference type="PANTHER" id="PTHR45962">
    <property type="entry name" value="N-FATTY-ACYL-AMINO ACID SYNTHASE/HYDROLASE PM20D1"/>
    <property type="match status" value="1"/>
</dbReference>
<evidence type="ECO:0000256" key="7">
    <source>
        <dbReference type="ARBA" id="ARBA00022692"/>
    </source>
</evidence>
<proteinExistence type="inferred from homology"/>
<evidence type="ECO:0000256" key="13">
    <source>
        <dbReference type="ARBA" id="ARBA00023136"/>
    </source>
</evidence>
<keyword evidence="11" id="KW-0832">Ubl conjugation</keyword>
<evidence type="ECO:0000256" key="6">
    <source>
        <dbReference type="ARBA" id="ARBA00022670"/>
    </source>
</evidence>
<dbReference type="PROSITE" id="PS00758">
    <property type="entry name" value="ARGE_DAPE_CPG2_1"/>
    <property type="match status" value="1"/>
</dbReference>
<feature type="binding site" evidence="16">
    <location>
        <position position="146"/>
    </location>
    <ligand>
        <name>Zn(2+)</name>
        <dbReference type="ChEBI" id="CHEBI:29105"/>
        <label>2</label>
    </ligand>
</feature>
<keyword evidence="8 16" id="KW-0479">Metal-binding</keyword>
<feature type="binding site" evidence="16">
    <location>
        <position position="181"/>
    </location>
    <ligand>
        <name>Zn(2+)</name>
        <dbReference type="ChEBI" id="CHEBI:29105"/>
        <label>1</label>
    </ligand>
</feature>
<dbReference type="EMBL" id="CP138894">
    <property type="protein sequence ID" value="WPK23837.1"/>
    <property type="molecule type" value="Genomic_DNA"/>
</dbReference>
<dbReference type="Gene3D" id="1.10.150.900">
    <property type="match status" value="1"/>
</dbReference>
<keyword evidence="13" id="KW-0472">Membrane</keyword>
<dbReference type="InterPro" id="IPR036264">
    <property type="entry name" value="Bact_exopeptidase_dim_dom"/>
</dbReference>
<feature type="binding site" evidence="16">
    <location>
        <position position="181"/>
    </location>
    <ligand>
        <name>Zn(2+)</name>
        <dbReference type="ChEBI" id="CHEBI:29105"/>
        <label>2</label>
    </ligand>
</feature>
<dbReference type="InterPro" id="IPR017141">
    <property type="entry name" value="Pept_M20_carboxypep"/>
</dbReference>
<evidence type="ECO:0000313" key="19">
    <source>
        <dbReference type="Proteomes" id="UP001338582"/>
    </source>
</evidence>
<dbReference type="PANTHER" id="PTHR45962:SF1">
    <property type="entry name" value="N-FATTY-ACYL-AMINO ACID SYNTHASE_HYDROLASE PM20D1"/>
    <property type="match status" value="1"/>
</dbReference>
<evidence type="ECO:0000256" key="2">
    <source>
        <dbReference type="ARBA" id="ARBA00004167"/>
    </source>
</evidence>
<dbReference type="GO" id="GO:0004181">
    <property type="term" value="F:metallocarboxypeptidase activity"/>
    <property type="evidence" value="ECO:0007669"/>
    <property type="project" value="InterPro"/>
</dbReference>
<dbReference type="GO" id="GO:0016020">
    <property type="term" value="C:membrane"/>
    <property type="evidence" value="ECO:0007669"/>
    <property type="project" value="UniProtKB-SubCell"/>
</dbReference>
<dbReference type="GeneID" id="88172154"/>
<keyword evidence="7" id="KW-0812">Transmembrane</keyword>
<evidence type="ECO:0000256" key="3">
    <source>
        <dbReference type="ARBA" id="ARBA00006247"/>
    </source>
</evidence>
<dbReference type="InterPro" id="IPR001261">
    <property type="entry name" value="ArgE/DapE_CS"/>
</dbReference>
<feature type="domain" description="Peptidase M20 dimerisation" evidence="17">
    <location>
        <begin position="264"/>
        <end position="420"/>
    </location>
</feature>
<dbReference type="PIRSF" id="PIRSF037217">
    <property type="entry name" value="Carboxypeptidase_S"/>
    <property type="match status" value="1"/>
</dbReference>
<organism evidence="18 19">
    <name type="scientific">Australozyma saopauloensis</name>
    <dbReference type="NCBI Taxonomy" id="291208"/>
    <lineage>
        <taxon>Eukaryota</taxon>
        <taxon>Fungi</taxon>
        <taxon>Dikarya</taxon>
        <taxon>Ascomycota</taxon>
        <taxon>Saccharomycotina</taxon>
        <taxon>Pichiomycetes</taxon>
        <taxon>Metschnikowiaceae</taxon>
        <taxon>Australozyma</taxon>
    </lineage>
</organism>
<dbReference type="FunFam" id="3.40.630.10:FF:000098">
    <property type="entry name" value="Gly-Xaa carboxypeptidase"/>
    <property type="match status" value="1"/>
</dbReference>
<evidence type="ECO:0000256" key="4">
    <source>
        <dbReference type="ARBA" id="ARBA00022499"/>
    </source>
</evidence>
<evidence type="ECO:0000259" key="17">
    <source>
        <dbReference type="Pfam" id="PF07687"/>
    </source>
</evidence>
<accession>A0AAX4H5I4</accession>
<feature type="binding site" evidence="16">
    <location>
        <position position="216"/>
    </location>
    <ligand>
        <name>Zn(2+)</name>
        <dbReference type="ChEBI" id="CHEBI:29105"/>
        <label>1</label>
    </ligand>
</feature>
<keyword evidence="10 16" id="KW-0862">Zinc</keyword>
<comment type="subcellular location">
    <subcellularLocation>
        <location evidence="2">Membrane</location>
        <topology evidence="2">Single-pass membrane protein</topology>
    </subcellularLocation>
</comment>
<evidence type="ECO:0000256" key="15">
    <source>
        <dbReference type="PIRSR" id="PIRSR037217-1"/>
    </source>
</evidence>
<dbReference type="Proteomes" id="UP001338582">
    <property type="component" value="Chromosome 1"/>
</dbReference>
<feature type="binding site" evidence="16">
    <location>
        <position position="527"/>
    </location>
    <ligand>
        <name>Zn(2+)</name>
        <dbReference type="ChEBI" id="CHEBI:29105"/>
        <label>1</label>
    </ligand>
</feature>
<reference evidence="18 19" key="1">
    <citation type="submission" date="2023-10" db="EMBL/GenBank/DDBJ databases">
        <title>Draft Genome Sequence of Candida saopaulonensis from a very Premature Infant with Sepsis.</title>
        <authorList>
            <person name="Ning Y."/>
            <person name="Dai R."/>
            <person name="Xiao M."/>
            <person name="Xu Y."/>
            <person name="Yan Q."/>
            <person name="Zhang L."/>
        </authorList>
    </citation>
    <scope>NUCLEOTIDE SEQUENCE [LARGE SCALE GENOMIC DNA]</scope>
    <source>
        <strain evidence="18 19">19XY460</strain>
    </source>
</reference>
<keyword evidence="19" id="KW-1185">Reference proteome</keyword>
<evidence type="ECO:0000256" key="14">
    <source>
        <dbReference type="ARBA" id="ARBA00023180"/>
    </source>
</evidence>
<keyword evidence="12" id="KW-1133">Transmembrane helix</keyword>